<feature type="region of interest" description="Disordered" evidence="1">
    <location>
        <begin position="117"/>
        <end position="141"/>
    </location>
</feature>
<feature type="signal peptide" evidence="2">
    <location>
        <begin position="1"/>
        <end position="23"/>
    </location>
</feature>
<evidence type="ECO:0008006" key="5">
    <source>
        <dbReference type="Google" id="ProtNLM"/>
    </source>
</evidence>
<dbReference type="EMBL" id="PDUD01000023">
    <property type="protein sequence ID" value="PHN04993.1"/>
    <property type="molecule type" value="Genomic_DNA"/>
</dbReference>
<gene>
    <name evidence="3" type="ORF">CRP01_18355</name>
</gene>
<feature type="compositionally biased region" description="Basic and acidic residues" evidence="1">
    <location>
        <begin position="70"/>
        <end position="82"/>
    </location>
</feature>
<feature type="chain" id="PRO_5012700194" description="DUF4890 domain-containing protein" evidence="2">
    <location>
        <begin position="24"/>
        <end position="141"/>
    </location>
</feature>
<reference evidence="3 4" key="1">
    <citation type="submission" date="2017-10" db="EMBL/GenBank/DDBJ databases">
        <title>The draft genome sequence of Lewinella nigricans NBRC 102662.</title>
        <authorList>
            <person name="Wang K."/>
        </authorList>
    </citation>
    <scope>NUCLEOTIDE SEQUENCE [LARGE SCALE GENOMIC DNA]</scope>
    <source>
        <strain evidence="3 4">NBRC 102662</strain>
    </source>
</reference>
<dbReference type="OrthoDB" id="853708at2"/>
<dbReference type="Proteomes" id="UP000223913">
    <property type="component" value="Unassembled WGS sequence"/>
</dbReference>
<feature type="region of interest" description="Disordered" evidence="1">
    <location>
        <begin position="70"/>
        <end position="97"/>
    </location>
</feature>
<feature type="compositionally biased region" description="Basic and acidic residues" evidence="1">
    <location>
        <begin position="117"/>
        <end position="135"/>
    </location>
</feature>
<protein>
    <recommendedName>
        <fullName evidence="5">DUF4890 domain-containing protein</fullName>
    </recommendedName>
</protein>
<sequence>MKSTKKVILAATLFLMMGLSVSAQSRKAAERPRLDPEKETTQLVEKLDLSQKQADKVKKINQDFAKKMEQARTAKEDGRPASRETMAQLHREKTDKMKAVLSKKQYEAYEKVYAEKGKQMRQKATGEKHPAESKTRTGTRR</sequence>
<organism evidence="3 4">
    <name type="scientific">Flavilitoribacter nigricans (strain ATCC 23147 / DSM 23189 / NBRC 102662 / NCIMB 1420 / SS-2)</name>
    <name type="common">Lewinella nigricans</name>
    <dbReference type="NCBI Taxonomy" id="1122177"/>
    <lineage>
        <taxon>Bacteria</taxon>
        <taxon>Pseudomonadati</taxon>
        <taxon>Bacteroidota</taxon>
        <taxon>Saprospiria</taxon>
        <taxon>Saprospirales</taxon>
        <taxon>Lewinellaceae</taxon>
        <taxon>Flavilitoribacter</taxon>
    </lineage>
</organism>
<keyword evidence="4" id="KW-1185">Reference proteome</keyword>
<evidence type="ECO:0000256" key="1">
    <source>
        <dbReference type="SAM" id="MobiDB-lite"/>
    </source>
</evidence>
<evidence type="ECO:0000313" key="4">
    <source>
        <dbReference type="Proteomes" id="UP000223913"/>
    </source>
</evidence>
<evidence type="ECO:0000313" key="3">
    <source>
        <dbReference type="EMBL" id="PHN04993.1"/>
    </source>
</evidence>
<comment type="caution">
    <text evidence="3">The sequence shown here is derived from an EMBL/GenBank/DDBJ whole genome shotgun (WGS) entry which is preliminary data.</text>
</comment>
<name>A0A2D0NB50_FLAN2</name>
<proteinExistence type="predicted"/>
<dbReference type="RefSeq" id="WP_099151539.1">
    <property type="nucleotide sequence ID" value="NZ_PDUD01000023.1"/>
</dbReference>
<accession>A0A2D0NB50</accession>
<evidence type="ECO:0000256" key="2">
    <source>
        <dbReference type="SAM" id="SignalP"/>
    </source>
</evidence>
<dbReference type="AlphaFoldDB" id="A0A2D0NB50"/>
<keyword evidence="2" id="KW-0732">Signal</keyword>